<evidence type="ECO:0000256" key="1">
    <source>
        <dbReference type="ARBA" id="ARBA00023015"/>
    </source>
</evidence>
<sequence length="144" mass="16978">MQDKCIIRKINEICNISDKYIIKRINEERLPILRNHAPLFYILSGDGTPLLFNEIANIWKISKSSLSDIIVKYENQGLIKKCSCSEDKRSVYISLTPEANIIKEKLYEIEDEFFNLLQKNFDKDQWNTFENDIEKALSNLERML</sequence>
<dbReference type="AlphaFoldDB" id="A0A401UKX9"/>
<dbReference type="OrthoDB" id="9799747at2"/>
<dbReference type="Gene3D" id="1.10.10.10">
    <property type="entry name" value="Winged helix-like DNA-binding domain superfamily/Winged helix DNA-binding domain"/>
    <property type="match status" value="1"/>
</dbReference>
<evidence type="ECO:0000259" key="4">
    <source>
        <dbReference type="PROSITE" id="PS50995"/>
    </source>
</evidence>
<dbReference type="SUPFAM" id="SSF46785">
    <property type="entry name" value="Winged helix' DNA-binding domain"/>
    <property type="match status" value="1"/>
</dbReference>
<dbReference type="Pfam" id="PF12802">
    <property type="entry name" value="MarR_2"/>
    <property type="match status" value="1"/>
</dbReference>
<keyword evidence="1" id="KW-0805">Transcription regulation</keyword>
<evidence type="ECO:0000256" key="3">
    <source>
        <dbReference type="ARBA" id="ARBA00023163"/>
    </source>
</evidence>
<dbReference type="EMBL" id="BHYK01000008">
    <property type="protein sequence ID" value="GCD10155.1"/>
    <property type="molecule type" value="Genomic_DNA"/>
</dbReference>
<dbReference type="PROSITE" id="PS50995">
    <property type="entry name" value="HTH_MARR_2"/>
    <property type="match status" value="1"/>
</dbReference>
<keyword evidence="2" id="KW-0238">DNA-binding</keyword>
<dbReference type="GO" id="GO:0003677">
    <property type="term" value="F:DNA binding"/>
    <property type="evidence" value="ECO:0007669"/>
    <property type="project" value="UniProtKB-KW"/>
</dbReference>
<evidence type="ECO:0000313" key="6">
    <source>
        <dbReference type="Proteomes" id="UP000287872"/>
    </source>
</evidence>
<reference evidence="5 6" key="1">
    <citation type="submission" date="2018-11" db="EMBL/GenBank/DDBJ databases">
        <title>Genome sequencing and assembly of Clostridium tagluense strain A121.</title>
        <authorList>
            <person name="Murakami T."/>
            <person name="Segawa T."/>
            <person name="Shcherbakova V.A."/>
            <person name="Mori H."/>
            <person name="Yoshimura Y."/>
        </authorList>
    </citation>
    <scope>NUCLEOTIDE SEQUENCE [LARGE SCALE GENOMIC DNA]</scope>
    <source>
        <strain evidence="5 6">A121</strain>
    </source>
</reference>
<accession>A0A401UKX9</accession>
<dbReference type="SMART" id="SM00347">
    <property type="entry name" value="HTH_MARR"/>
    <property type="match status" value="1"/>
</dbReference>
<keyword evidence="6" id="KW-1185">Reference proteome</keyword>
<dbReference type="GO" id="GO:0003700">
    <property type="term" value="F:DNA-binding transcription factor activity"/>
    <property type="evidence" value="ECO:0007669"/>
    <property type="project" value="InterPro"/>
</dbReference>
<dbReference type="InterPro" id="IPR036390">
    <property type="entry name" value="WH_DNA-bd_sf"/>
</dbReference>
<keyword evidence="3" id="KW-0804">Transcription</keyword>
<dbReference type="PANTHER" id="PTHR42756">
    <property type="entry name" value="TRANSCRIPTIONAL REGULATOR, MARR"/>
    <property type="match status" value="1"/>
</dbReference>
<dbReference type="Proteomes" id="UP000287872">
    <property type="component" value="Unassembled WGS sequence"/>
</dbReference>
<proteinExistence type="predicted"/>
<dbReference type="RefSeq" id="WP_125000256.1">
    <property type="nucleotide sequence ID" value="NZ_BHYK01000008.1"/>
</dbReference>
<evidence type="ECO:0000313" key="5">
    <source>
        <dbReference type="EMBL" id="GCD10155.1"/>
    </source>
</evidence>
<comment type="caution">
    <text evidence="5">The sequence shown here is derived from an EMBL/GenBank/DDBJ whole genome shotgun (WGS) entry which is preliminary data.</text>
</comment>
<protein>
    <recommendedName>
        <fullName evidence="4">HTH marR-type domain-containing protein</fullName>
    </recommendedName>
</protein>
<evidence type="ECO:0000256" key="2">
    <source>
        <dbReference type="ARBA" id="ARBA00023125"/>
    </source>
</evidence>
<dbReference type="InterPro" id="IPR000835">
    <property type="entry name" value="HTH_MarR-typ"/>
</dbReference>
<gene>
    <name evidence="5" type="ORF">Ctaglu_17780</name>
</gene>
<organism evidence="5 6">
    <name type="scientific">Clostridium tagluense</name>
    <dbReference type="NCBI Taxonomy" id="360422"/>
    <lineage>
        <taxon>Bacteria</taxon>
        <taxon>Bacillati</taxon>
        <taxon>Bacillota</taxon>
        <taxon>Clostridia</taxon>
        <taxon>Eubacteriales</taxon>
        <taxon>Clostridiaceae</taxon>
        <taxon>Clostridium</taxon>
    </lineage>
</organism>
<name>A0A401UKX9_9CLOT</name>
<feature type="domain" description="HTH marR-type" evidence="4">
    <location>
        <begin position="1"/>
        <end position="144"/>
    </location>
</feature>
<dbReference type="InterPro" id="IPR036388">
    <property type="entry name" value="WH-like_DNA-bd_sf"/>
</dbReference>
<dbReference type="PANTHER" id="PTHR42756:SF1">
    <property type="entry name" value="TRANSCRIPTIONAL REPRESSOR OF EMRAB OPERON"/>
    <property type="match status" value="1"/>
</dbReference>